<feature type="region of interest" description="Disordered" evidence="22">
    <location>
        <begin position="319"/>
        <end position="389"/>
    </location>
</feature>
<evidence type="ECO:0000256" key="18">
    <source>
        <dbReference type="ARBA" id="ARBA00023316"/>
    </source>
</evidence>
<evidence type="ECO:0000256" key="20">
    <source>
        <dbReference type="ARBA" id="ARBA00024056"/>
    </source>
</evidence>
<evidence type="ECO:0000256" key="7">
    <source>
        <dbReference type="ARBA" id="ARBA00022525"/>
    </source>
</evidence>
<accession>A0A9Q3BXR0</accession>
<gene>
    <name evidence="24" type="ORF">O181_012775</name>
</gene>
<evidence type="ECO:0000313" key="24">
    <source>
        <dbReference type="EMBL" id="MBW0473060.1"/>
    </source>
</evidence>
<keyword evidence="17" id="KW-0449">Lipoprotein</keyword>
<keyword evidence="14" id="KW-0325">Glycoprotein</keyword>
<evidence type="ECO:0000313" key="25">
    <source>
        <dbReference type="Proteomes" id="UP000765509"/>
    </source>
</evidence>
<dbReference type="AlphaFoldDB" id="A0A9Q3BXR0"/>
<evidence type="ECO:0000256" key="14">
    <source>
        <dbReference type="ARBA" id="ARBA00023180"/>
    </source>
</evidence>
<keyword evidence="9" id="KW-0479">Metal-binding</keyword>
<keyword evidence="5" id="KW-1003">Cell membrane</keyword>
<dbReference type="Proteomes" id="UP000765509">
    <property type="component" value="Unassembled WGS sequence"/>
</dbReference>
<dbReference type="GO" id="GO:0009272">
    <property type="term" value="P:fungal-type cell wall biogenesis"/>
    <property type="evidence" value="ECO:0007669"/>
    <property type="project" value="UniProtKB-ARBA"/>
</dbReference>
<evidence type="ECO:0000256" key="13">
    <source>
        <dbReference type="ARBA" id="ARBA00023136"/>
    </source>
</evidence>
<proteinExistence type="inferred from homology"/>
<evidence type="ECO:0000256" key="12">
    <source>
        <dbReference type="ARBA" id="ARBA00023024"/>
    </source>
</evidence>
<keyword evidence="16" id="KW-0170">Cobalt</keyword>
<evidence type="ECO:0000256" key="16">
    <source>
        <dbReference type="ARBA" id="ARBA00023285"/>
    </source>
</evidence>
<evidence type="ECO:0000256" key="10">
    <source>
        <dbReference type="ARBA" id="ARBA00022729"/>
    </source>
</evidence>
<comment type="similarity">
    <text evidence="4">Belongs to the polysaccharide deacetylase family.</text>
</comment>
<dbReference type="GO" id="GO:0000272">
    <property type="term" value="P:polysaccharide catabolic process"/>
    <property type="evidence" value="ECO:0007669"/>
    <property type="project" value="UniProtKB-KW"/>
</dbReference>
<dbReference type="GO" id="GO:0005886">
    <property type="term" value="C:plasma membrane"/>
    <property type="evidence" value="ECO:0007669"/>
    <property type="project" value="UniProtKB-SubCell"/>
</dbReference>
<dbReference type="OrthoDB" id="407355at2759"/>
<dbReference type="InterPro" id="IPR011330">
    <property type="entry name" value="Glyco_hydro/deAcase_b/a-brl"/>
</dbReference>
<dbReference type="PANTHER" id="PTHR10587">
    <property type="entry name" value="GLYCOSYL TRANSFERASE-RELATED"/>
    <property type="match status" value="1"/>
</dbReference>
<keyword evidence="10" id="KW-0732">Signal</keyword>
<comment type="catalytic activity">
    <reaction evidence="21">
        <text>[(1-&gt;4)-N-acetyl-beta-D-glucosaminyl](n) + n H2O = chitosan + n acetate</text>
        <dbReference type="Rhea" id="RHEA:10464"/>
        <dbReference type="Rhea" id="RHEA-COMP:9593"/>
        <dbReference type="Rhea" id="RHEA-COMP:9597"/>
        <dbReference type="ChEBI" id="CHEBI:15377"/>
        <dbReference type="ChEBI" id="CHEBI:17029"/>
        <dbReference type="ChEBI" id="CHEBI:30089"/>
        <dbReference type="ChEBI" id="CHEBI:57704"/>
        <dbReference type="EC" id="3.5.1.41"/>
    </reaction>
    <physiologicalReaction direction="left-to-right" evidence="21">
        <dbReference type="Rhea" id="RHEA:10465"/>
    </physiologicalReaction>
</comment>
<evidence type="ECO:0000256" key="19">
    <source>
        <dbReference type="ARBA" id="ARBA00023326"/>
    </source>
</evidence>
<keyword evidence="11" id="KW-0378">Hydrolase</keyword>
<comment type="subcellular location">
    <subcellularLocation>
        <location evidence="3">Cell membrane</location>
        <topology evidence="3">Lipid-anchor</topology>
        <topology evidence="3">GPI-anchor</topology>
    </subcellularLocation>
    <subcellularLocation>
        <location evidence="2">Secreted</location>
        <location evidence="2">Cell wall</location>
    </subcellularLocation>
</comment>
<dbReference type="GO" id="GO:0006032">
    <property type="term" value="P:chitin catabolic process"/>
    <property type="evidence" value="ECO:0007669"/>
    <property type="project" value="UniProtKB-KW"/>
</dbReference>
<dbReference type="PANTHER" id="PTHR10587:SF133">
    <property type="entry name" value="CHITIN DEACETYLASE 1-RELATED"/>
    <property type="match status" value="1"/>
</dbReference>
<keyword evidence="18" id="KW-0961">Cell wall biogenesis/degradation</keyword>
<evidence type="ECO:0000256" key="11">
    <source>
        <dbReference type="ARBA" id="ARBA00022801"/>
    </source>
</evidence>
<sequence length="414" mass="44461">MPFQIRSPSHSNTSPRTRLGAFFFVSFLVGSHICGLDLSKYPPPDKVPPTDSPFVKEWLAKIDLSKVPAIPIKGIGGCENATNAAAITKAGPDGDCWWTCGGCTSKEDVTTCPVKNTWGLSYDDGPTENSVRLLDYLDQHQLKATFFVVGSRILDHPDILKREYSSGHDMKYHTWSHTSLTTLTNEQIVAEFAWSIKIIHDVLGITLTDVRPPYGDVDNRVRAVAKAMGLRIIIWTSAKPNESFDTDDWRVITGERTPETAFQKFEAILADAATLSTGFIVLAHDLYPQTVALAVERILPSALADKKLKLQSISTCLGESSTGGTPAAPGSKNGTSAALPNNTNTTNNIPSANSSLSKPGGSQSTSTNPTSPVNTSSSQRGTQASTSAAPQMIYPSRSIVIVALCLLGVRLTIA</sequence>
<dbReference type="EC" id="3.5.1.41" evidence="20"/>
<organism evidence="24 25">
    <name type="scientific">Austropuccinia psidii MF-1</name>
    <dbReference type="NCBI Taxonomy" id="1389203"/>
    <lineage>
        <taxon>Eukaryota</taxon>
        <taxon>Fungi</taxon>
        <taxon>Dikarya</taxon>
        <taxon>Basidiomycota</taxon>
        <taxon>Pucciniomycotina</taxon>
        <taxon>Pucciniomycetes</taxon>
        <taxon>Pucciniales</taxon>
        <taxon>Sphaerophragmiaceae</taxon>
        <taxon>Austropuccinia</taxon>
    </lineage>
</organism>
<dbReference type="EMBL" id="AVOT02003287">
    <property type="protein sequence ID" value="MBW0473060.1"/>
    <property type="molecule type" value="Genomic_DNA"/>
</dbReference>
<keyword evidence="8" id="KW-0336">GPI-anchor</keyword>
<evidence type="ECO:0000256" key="1">
    <source>
        <dbReference type="ARBA" id="ARBA00001941"/>
    </source>
</evidence>
<dbReference type="GO" id="GO:0071555">
    <property type="term" value="P:cell wall organization"/>
    <property type="evidence" value="ECO:0007669"/>
    <property type="project" value="UniProtKB-KW"/>
</dbReference>
<feature type="domain" description="NodB homology" evidence="23">
    <location>
        <begin position="116"/>
        <end position="316"/>
    </location>
</feature>
<evidence type="ECO:0000256" key="9">
    <source>
        <dbReference type="ARBA" id="ARBA00022723"/>
    </source>
</evidence>
<evidence type="ECO:0000256" key="3">
    <source>
        <dbReference type="ARBA" id="ARBA00004609"/>
    </source>
</evidence>
<dbReference type="InterPro" id="IPR050248">
    <property type="entry name" value="Polysacc_deacetylase_ArnD"/>
</dbReference>
<dbReference type="GO" id="GO:0004099">
    <property type="term" value="F:chitin deacetylase activity"/>
    <property type="evidence" value="ECO:0007669"/>
    <property type="project" value="UniProtKB-EC"/>
</dbReference>
<comment type="caution">
    <text evidence="24">The sequence shown here is derived from an EMBL/GenBank/DDBJ whole genome shotgun (WGS) entry which is preliminary data.</text>
</comment>
<dbReference type="Pfam" id="PF01522">
    <property type="entry name" value="Polysacc_deac_1"/>
    <property type="match status" value="1"/>
</dbReference>
<feature type="compositionally biased region" description="Low complexity" evidence="22">
    <location>
        <begin position="362"/>
        <end position="379"/>
    </location>
</feature>
<keyword evidence="15" id="KW-0119">Carbohydrate metabolism</keyword>
<evidence type="ECO:0000256" key="8">
    <source>
        <dbReference type="ARBA" id="ARBA00022622"/>
    </source>
</evidence>
<dbReference type="GO" id="GO:0046872">
    <property type="term" value="F:metal ion binding"/>
    <property type="evidence" value="ECO:0007669"/>
    <property type="project" value="UniProtKB-KW"/>
</dbReference>
<evidence type="ECO:0000256" key="5">
    <source>
        <dbReference type="ARBA" id="ARBA00022475"/>
    </source>
</evidence>
<keyword evidence="25" id="KW-1185">Reference proteome</keyword>
<keyword evidence="19" id="KW-0624">Polysaccharide degradation</keyword>
<keyword evidence="13" id="KW-0472">Membrane</keyword>
<dbReference type="Gene3D" id="3.20.20.370">
    <property type="entry name" value="Glycoside hydrolase/deacetylase"/>
    <property type="match status" value="1"/>
</dbReference>
<evidence type="ECO:0000256" key="15">
    <source>
        <dbReference type="ARBA" id="ARBA00023277"/>
    </source>
</evidence>
<keyword evidence="7" id="KW-0964">Secreted</keyword>
<evidence type="ECO:0000256" key="21">
    <source>
        <dbReference type="ARBA" id="ARBA00048494"/>
    </source>
</evidence>
<evidence type="ECO:0000256" key="22">
    <source>
        <dbReference type="SAM" id="MobiDB-lite"/>
    </source>
</evidence>
<evidence type="ECO:0000256" key="17">
    <source>
        <dbReference type="ARBA" id="ARBA00023288"/>
    </source>
</evidence>
<keyword evidence="12" id="KW-0146">Chitin degradation</keyword>
<comment type="cofactor">
    <cofactor evidence="1">
        <name>Co(2+)</name>
        <dbReference type="ChEBI" id="CHEBI:48828"/>
    </cofactor>
</comment>
<keyword evidence="6" id="KW-0134">Cell wall</keyword>
<name>A0A9Q3BXR0_9BASI</name>
<dbReference type="GO" id="GO:0098552">
    <property type="term" value="C:side of membrane"/>
    <property type="evidence" value="ECO:0007669"/>
    <property type="project" value="UniProtKB-KW"/>
</dbReference>
<evidence type="ECO:0000256" key="4">
    <source>
        <dbReference type="ARBA" id="ARBA00010973"/>
    </source>
</evidence>
<dbReference type="InterPro" id="IPR002509">
    <property type="entry name" value="NODB_dom"/>
</dbReference>
<evidence type="ECO:0000256" key="6">
    <source>
        <dbReference type="ARBA" id="ARBA00022512"/>
    </source>
</evidence>
<evidence type="ECO:0000256" key="2">
    <source>
        <dbReference type="ARBA" id="ARBA00004191"/>
    </source>
</evidence>
<feature type="compositionally biased region" description="Polar residues" evidence="22">
    <location>
        <begin position="380"/>
        <end position="389"/>
    </location>
</feature>
<protein>
    <recommendedName>
        <fullName evidence="20">chitin deacetylase</fullName>
        <ecNumber evidence="20">3.5.1.41</ecNumber>
    </recommendedName>
</protein>
<feature type="compositionally biased region" description="Low complexity" evidence="22">
    <location>
        <begin position="335"/>
        <end position="355"/>
    </location>
</feature>
<evidence type="ECO:0000259" key="23">
    <source>
        <dbReference type="PROSITE" id="PS51677"/>
    </source>
</evidence>
<reference evidence="24" key="1">
    <citation type="submission" date="2021-03" db="EMBL/GenBank/DDBJ databases">
        <title>Draft genome sequence of rust myrtle Austropuccinia psidii MF-1, a brazilian biotype.</title>
        <authorList>
            <person name="Quecine M.C."/>
            <person name="Pachon D.M.R."/>
            <person name="Bonatelli M.L."/>
            <person name="Correr F.H."/>
            <person name="Franceschini L.M."/>
            <person name="Leite T.F."/>
            <person name="Margarido G.R.A."/>
            <person name="Almeida C.A."/>
            <person name="Ferrarezi J.A."/>
            <person name="Labate C.A."/>
        </authorList>
    </citation>
    <scope>NUCLEOTIDE SEQUENCE</scope>
    <source>
        <strain evidence="24">MF-1</strain>
    </source>
</reference>
<dbReference type="FunFam" id="3.20.20.370:FF:000004">
    <property type="entry name" value="Related to Chitin deacetylase"/>
    <property type="match status" value="1"/>
</dbReference>
<dbReference type="SUPFAM" id="SSF88713">
    <property type="entry name" value="Glycoside hydrolase/deacetylase"/>
    <property type="match status" value="1"/>
</dbReference>
<dbReference type="PROSITE" id="PS51677">
    <property type="entry name" value="NODB"/>
    <property type="match status" value="1"/>
</dbReference>